<evidence type="ECO:0000256" key="2">
    <source>
        <dbReference type="ARBA" id="ARBA00022679"/>
    </source>
</evidence>
<evidence type="ECO:0000313" key="6">
    <source>
        <dbReference type="Proteomes" id="UP000663903"/>
    </source>
</evidence>
<dbReference type="AlphaFoldDB" id="A0A975H468"/>
<dbReference type="KEGG" id="otd:J1M35_10400"/>
<feature type="domain" description="4'-phosphopantetheinyl transferase" evidence="3">
    <location>
        <begin position="113"/>
        <end position="213"/>
    </location>
</feature>
<keyword evidence="2 5" id="KW-0808">Transferase</keyword>
<dbReference type="InterPro" id="IPR008278">
    <property type="entry name" value="4-PPantetheinyl_Trfase_dom"/>
</dbReference>
<dbReference type="InterPro" id="IPR037143">
    <property type="entry name" value="4-PPantetheinyl_Trfase_dom_sf"/>
</dbReference>
<dbReference type="Pfam" id="PF01648">
    <property type="entry name" value="ACPS"/>
    <property type="match status" value="1"/>
</dbReference>
<dbReference type="Proteomes" id="UP000663903">
    <property type="component" value="Chromosome"/>
</dbReference>
<dbReference type="PANTHER" id="PTHR12215">
    <property type="entry name" value="PHOSPHOPANTETHEINE TRANSFERASE"/>
    <property type="match status" value="1"/>
</dbReference>
<dbReference type="InterPro" id="IPR055066">
    <property type="entry name" value="AASDHPPT_N"/>
</dbReference>
<protein>
    <submittedName>
        <fullName evidence="5">4'-phosphopantetheinyl transferase superfamily protein</fullName>
    </submittedName>
</protein>
<accession>A0A975H468</accession>
<dbReference type="Gene3D" id="3.90.470.20">
    <property type="entry name" value="4'-phosphopantetheinyl transferase domain"/>
    <property type="match status" value="2"/>
</dbReference>
<dbReference type="GO" id="GO:0000287">
    <property type="term" value="F:magnesium ion binding"/>
    <property type="evidence" value="ECO:0007669"/>
    <property type="project" value="InterPro"/>
</dbReference>
<organism evidence="5 6">
    <name type="scientific">Ottowia testudinis</name>
    <dbReference type="NCBI Taxonomy" id="2816950"/>
    <lineage>
        <taxon>Bacteria</taxon>
        <taxon>Pseudomonadati</taxon>
        <taxon>Pseudomonadota</taxon>
        <taxon>Betaproteobacteria</taxon>
        <taxon>Burkholderiales</taxon>
        <taxon>Comamonadaceae</taxon>
        <taxon>Ottowia</taxon>
    </lineage>
</organism>
<dbReference type="GO" id="GO:0019878">
    <property type="term" value="P:lysine biosynthetic process via aminoadipic acid"/>
    <property type="evidence" value="ECO:0007669"/>
    <property type="project" value="TreeGrafter"/>
</dbReference>
<dbReference type="RefSeq" id="WP_208007009.1">
    <property type="nucleotide sequence ID" value="NZ_CP071796.1"/>
</dbReference>
<dbReference type="PANTHER" id="PTHR12215:SF10">
    <property type="entry name" value="L-AMINOADIPATE-SEMIALDEHYDE DEHYDROGENASE-PHOSPHOPANTETHEINYL TRANSFERASE"/>
    <property type="match status" value="1"/>
</dbReference>
<proteinExistence type="inferred from homology"/>
<reference evidence="5" key="1">
    <citation type="submission" date="2021-03" db="EMBL/GenBank/DDBJ databases">
        <title>Ottowia sp. 27C isolated from the cloaca of a Giant Asian pond turtle (Heosemys grandis).</title>
        <authorList>
            <person name="Spergser J."/>
            <person name="Busse H.-J."/>
        </authorList>
    </citation>
    <scope>NUCLEOTIDE SEQUENCE</scope>
    <source>
        <strain evidence="5">27C</strain>
    </source>
</reference>
<name>A0A975H468_9BURK</name>
<gene>
    <name evidence="5" type="ORF">J1M35_10400</name>
</gene>
<evidence type="ECO:0000259" key="4">
    <source>
        <dbReference type="Pfam" id="PF22624"/>
    </source>
</evidence>
<dbReference type="GO" id="GO:0008897">
    <property type="term" value="F:holo-[acyl-carrier-protein] synthase activity"/>
    <property type="evidence" value="ECO:0007669"/>
    <property type="project" value="InterPro"/>
</dbReference>
<evidence type="ECO:0000259" key="3">
    <source>
        <dbReference type="Pfam" id="PF01648"/>
    </source>
</evidence>
<dbReference type="GO" id="GO:0005829">
    <property type="term" value="C:cytosol"/>
    <property type="evidence" value="ECO:0007669"/>
    <property type="project" value="TreeGrafter"/>
</dbReference>
<dbReference type="EMBL" id="CP071796">
    <property type="protein sequence ID" value="QTD43592.1"/>
    <property type="molecule type" value="Genomic_DNA"/>
</dbReference>
<dbReference type="SUPFAM" id="SSF56214">
    <property type="entry name" value="4'-phosphopantetheinyl transferase"/>
    <property type="match status" value="2"/>
</dbReference>
<feature type="domain" description="4'-phosphopantetheinyl transferase N-terminal" evidence="4">
    <location>
        <begin position="26"/>
        <end position="106"/>
    </location>
</feature>
<evidence type="ECO:0000256" key="1">
    <source>
        <dbReference type="ARBA" id="ARBA00010990"/>
    </source>
</evidence>
<comment type="similarity">
    <text evidence="1">Belongs to the P-Pant transferase superfamily. Gsp/Sfp/HetI/AcpT family.</text>
</comment>
<dbReference type="InterPro" id="IPR050559">
    <property type="entry name" value="P-Pant_transferase_sf"/>
</dbReference>
<dbReference type="Pfam" id="PF22624">
    <property type="entry name" value="AASDHPPT_N"/>
    <property type="match status" value="1"/>
</dbReference>
<sequence length="258" mass="28700">MSIDRNELRVWSMKTSEVPHSIPSAYVKVLQRWEHARASAFVHESDRRDYICAHALRRALLADCFGLRAGSWDIEQRHLQKPIIATPIQHGTAESNLTHTRGFVAVVVGLDCAVGIDAEDRNRHIEPDAASLICSTSEHDFLNAIPSSSPARRELLLHMWVRKEALLKAMGVGLSFPLPAIDLDHNGHPSLSHSTFAIGAISDWRIWNIDAGPSHLVAVGAHHCGRSLLPTHQAINWHDLEDMLLHGNSLGQANEDYR</sequence>
<evidence type="ECO:0000313" key="5">
    <source>
        <dbReference type="EMBL" id="QTD43592.1"/>
    </source>
</evidence>
<keyword evidence="6" id="KW-1185">Reference proteome</keyword>